<dbReference type="Gene3D" id="2.40.10.480">
    <property type="match status" value="1"/>
</dbReference>
<dbReference type="InterPro" id="IPR011047">
    <property type="entry name" value="Quinoprotein_ADH-like_sf"/>
</dbReference>
<sequence length="416" mass="44061">MPSRRRVLAGSGLALAGLLGSSAVSDSRRVPLPATVSADRSTAFDWPMARYDPAGTGHNPDASGPKDDASIVWEQRLDESTYGVTAPILVRDALFTVDRQGLVALDRETGEVRFSRTGSYLSSLARADASAYRTETLAVTGSEGVYGLNAGGGYEFGGFAFGSERWHGPGRESAYSTRASPGESPVAADGSVYAIVPDTDRVVALDANSGRRRWERTIGDPRSIGSHRPAVRDGTVYVSSSAGDVAAFDAETGERRWSVTLDRSDGEITRQLLALTATGEGLVVPSRTAVSFLDPDSGDVLWEYDHGGNATEGSAAVANGVVFVTDGDGSLHAIDLETGEEVWSIDYARQVEPVVADGVLYLGYHWLNELVAIDAVTGDRRWTYETDTIGFSQPIVGDGTLYVAVTDGIVALEEAG</sequence>
<keyword evidence="3" id="KW-1185">Reference proteome</keyword>
<dbReference type="PANTHER" id="PTHR34512:SF30">
    <property type="entry name" value="OUTER MEMBRANE PROTEIN ASSEMBLY FACTOR BAMB"/>
    <property type="match status" value="1"/>
</dbReference>
<feature type="domain" description="Pyrrolo-quinoline quinone repeat" evidence="1">
    <location>
        <begin position="181"/>
        <end position="305"/>
    </location>
</feature>
<dbReference type="PROSITE" id="PS51318">
    <property type="entry name" value="TAT"/>
    <property type="match status" value="1"/>
</dbReference>
<dbReference type="InterPro" id="IPR006311">
    <property type="entry name" value="TAT_signal"/>
</dbReference>
<dbReference type="Proteomes" id="UP001595898">
    <property type="component" value="Unassembled WGS sequence"/>
</dbReference>
<evidence type="ECO:0000259" key="1">
    <source>
        <dbReference type="Pfam" id="PF13360"/>
    </source>
</evidence>
<dbReference type="Pfam" id="PF13360">
    <property type="entry name" value="PQQ_2"/>
    <property type="match status" value="2"/>
</dbReference>
<dbReference type="SMART" id="SM00564">
    <property type="entry name" value="PQQ"/>
    <property type="match status" value="6"/>
</dbReference>
<evidence type="ECO:0000313" key="3">
    <source>
        <dbReference type="Proteomes" id="UP001595898"/>
    </source>
</evidence>
<dbReference type="PANTHER" id="PTHR34512">
    <property type="entry name" value="CELL SURFACE PROTEIN"/>
    <property type="match status" value="1"/>
</dbReference>
<name>A0ABD5PQX2_9EURY</name>
<reference evidence="2 3" key="1">
    <citation type="journal article" date="2019" name="Int. J. Syst. Evol. Microbiol.">
        <title>The Global Catalogue of Microorganisms (GCM) 10K type strain sequencing project: providing services to taxonomists for standard genome sequencing and annotation.</title>
        <authorList>
            <consortium name="The Broad Institute Genomics Platform"/>
            <consortium name="The Broad Institute Genome Sequencing Center for Infectious Disease"/>
            <person name="Wu L."/>
            <person name="Ma J."/>
        </authorList>
    </citation>
    <scope>NUCLEOTIDE SEQUENCE [LARGE SCALE GENOMIC DNA]</scope>
    <source>
        <strain evidence="2 3">WLHS5</strain>
    </source>
</reference>
<dbReference type="AlphaFoldDB" id="A0ABD5PQX2"/>
<dbReference type="Gene3D" id="2.40.128.630">
    <property type="match status" value="2"/>
</dbReference>
<dbReference type="SUPFAM" id="SSF50998">
    <property type="entry name" value="Quinoprotein alcohol dehydrogenase-like"/>
    <property type="match status" value="2"/>
</dbReference>
<protein>
    <submittedName>
        <fullName evidence="2">PQQ-binding-like beta-propeller repeat protein</fullName>
    </submittedName>
</protein>
<comment type="caution">
    <text evidence="2">The sequence shown here is derived from an EMBL/GenBank/DDBJ whole genome shotgun (WGS) entry which is preliminary data.</text>
</comment>
<dbReference type="EMBL" id="JBHSFA010000007">
    <property type="protein sequence ID" value="MFC4542891.1"/>
    <property type="molecule type" value="Genomic_DNA"/>
</dbReference>
<organism evidence="2 3">
    <name type="scientific">Halosolutus amylolyticus</name>
    <dbReference type="NCBI Taxonomy" id="2932267"/>
    <lineage>
        <taxon>Archaea</taxon>
        <taxon>Methanobacteriati</taxon>
        <taxon>Methanobacteriota</taxon>
        <taxon>Stenosarchaea group</taxon>
        <taxon>Halobacteria</taxon>
        <taxon>Halobacteriales</taxon>
        <taxon>Natrialbaceae</taxon>
        <taxon>Halosolutus</taxon>
    </lineage>
</organism>
<dbReference type="RefSeq" id="WP_250140421.1">
    <property type="nucleotide sequence ID" value="NZ_JALIQP010000002.1"/>
</dbReference>
<feature type="domain" description="Pyrrolo-quinoline quinone repeat" evidence="1">
    <location>
        <begin position="67"/>
        <end position="153"/>
    </location>
</feature>
<evidence type="ECO:0000313" key="2">
    <source>
        <dbReference type="EMBL" id="MFC4542891.1"/>
    </source>
</evidence>
<accession>A0ABD5PQX2</accession>
<gene>
    <name evidence="2" type="ORF">ACFO5R_13265</name>
</gene>
<dbReference type="InterPro" id="IPR018391">
    <property type="entry name" value="PQQ_b-propeller_rpt"/>
</dbReference>
<proteinExistence type="predicted"/>
<dbReference type="InterPro" id="IPR002372">
    <property type="entry name" value="PQQ_rpt_dom"/>
</dbReference>